<dbReference type="OrthoDB" id="66881at2759"/>
<keyword evidence="3" id="KW-1185">Reference proteome</keyword>
<dbReference type="Pfam" id="PF13450">
    <property type="entry name" value="NAD_binding_8"/>
    <property type="match status" value="1"/>
</dbReference>
<gene>
    <name evidence="2" type="ORF">GLOTRDRAFT_65134</name>
</gene>
<evidence type="ECO:0000313" key="2">
    <source>
        <dbReference type="EMBL" id="EPQ52289.1"/>
    </source>
</evidence>
<protein>
    <submittedName>
        <fullName evidence="2">Monooxygenase</fullName>
    </submittedName>
</protein>
<comment type="similarity">
    <text evidence="1">Belongs to the FAD-binding monooxygenase family.</text>
</comment>
<dbReference type="InterPro" id="IPR036188">
    <property type="entry name" value="FAD/NAD-bd_sf"/>
</dbReference>
<organism evidence="2 3">
    <name type="scientific">Gloeophyllum trabeum (strain ATCC 11539 / FP-39264 / Madison 617)</name>
    <name type="common">Brown rot fungus</name>
    <dbReference type="NCBI Taxonomy" id="670483"/>
    <lineage>
        <taxon>Eukaryota</taxon>
        <taxon>Fungi</taxon>
        <taxon>Dikarya</taxon>
        <taxon>Basidiomycota</taxon>
        <taxon>Agaricomycotina</taxon>
        <taxon>Agaricomycetes</taxon>
        <taxon>Gloeophyllales</taxon>
        <taxon>Gloeophyllaceae</taxon>
        <taxon>Gloeophyllum</taxon>
    </lineage>
</organism>
<keyword evidence="2" id="KW-0560">Oxidoreductase</keyword>
<dbReference type="InterPro" id="IPR051209">
    <property type="entry name" value="FAD-bind_Monooxygenase_sf"/>
</dbReference>
<dbReference type="OMA" id="ESLTWYL"/>
<dbReference type="RefSeq" id="XP_007869454.1">
    <property type="nucleotide sequence ID" value="XM_007871263.1"/>
</dbReference>
<dbReference type="Gene3D" id="3.50.50.60">
    <property type="entry name" value="FAD/NAD(P)-binding domain"/>
    <property type="match status" value="2"/>
</dbReference>
<reference evidence="2 3" key="1">
    <citation type="journal article" date="2012" name="Science">
        <title>The Paleozoic origin of enzymatic lignin decomposition reconstructed from 31 fungal genomes.</title>
        <authorList>
            <person name="Floudas D."/>
            <person name="Binder M."/>
            <person name="Riley R."/>
            <person name="Barry K."/>
            <person name="Blanchette R.A."/>
            <person name="Henrissat B."/>
            <person name="Martinez A.T."/>
            <person name="Otillar R."/>
            <person name="Spatafora J.W."/>
            <person name="Yadav J.S."/>
            <person name="Aerts A."/>
            <person name="Benoit I."/>
            <person name="Boyd A."/>
            <person name="Carlson A."/>
            <person name="Copeland A."/>
            <person name="Coutinho P.M."/>
            <person name="de Vries R.P."/>
            <person name="Ferreira P."/>
            <person name="Findley K."/>
            <person name="Foster B."/>
            <person name="Gaskell J."/>
            <person name="Glotzer D."/>
            <person name="Gorecki P."/>
            <person name="Heitman J."/>
            <person name="Hesse C."/>
            <person name="Hori C."/>
            <person name="Igarashi K."/>
            <person name="Jurgens J.A."/>
            <person name="Kallen N."/>
            <person name="Kersten P."/>
            <person name="Kohler A."/>
            <person name="Kuees U."/>
            <person name="Kumar T.K.A."/>
            <person name="Kuo A."/>
            <person name="LaButti K."/>
            <person name="Larrondo L.F."/>
            <person name="Lindquist E."/>
            <person name="Ling A."/>
            <person name="Lombard V."/>
            <person name="Lucas S."/>
            <person name="Lundell T."/>
            <person name="Martin R."/>
            <person name="McLaughlin D.J."/>
            <person name="Morgenstern I."/>
            <person name="Morin E."/>
            <person name="Murat C."/>
            <person name="Nagy L.G."/>
            <person name="Nolan M."/>
            <person name="Ohm R.A."/>
            <person name="Patyshakuliyeva A."/>
            <person name="Rokas A."/>
            <person name="Ruiz-Duenas F.J."/>
            <person name="Sabat G."/>
            <person name="Salamov A."/>
            <person name="Samejima M."/>
            <person name="Schmutz J."/>
            <person name="Slot J.C."/>
            <person name="St John F."/>
            <person name="Stenlid J."/>
            <person name="Sun H."/>
            <person name="Sun S."/>
            <person name="Syed K."/>
            <person name="Tsang A."/>
            <person name="Wiebenga A."/>
            <person name="Young D."/>
            <person name="Pisabarro A."/>
            <person name="Eastwood D.C."/>
            <person name="Martin F."/>
            <person name="Cullen D."/>
            <person name="Grigoriev I.V."/>
            <person name="Hibbett D.S."/>
        </authorList>
    </citation>
    <scope>NUCLEOTIDE SEQUENCE [LARGE SCALE GENOMIC DNA]</scope>
    <source>
        <strain evidence="2 3">ATCC 11539</strain>
    </source>
</reference>
<dbReference type="HOGENOM" id="CLU_006937_6_1_1"/>
<dbReference type="PANTHER" id="PTHR42877:SF7">
    <property type="entry name" value="FLAVIN-BINDING MONOOXYGENASE-RELATED"/>
    <property type="match status" value="1"/>
</dbReference>
<evidence type="ECO:0000313" key="3">
    <source>
        <dbReference type="Proteomes" id="UP000030669"/>
    </source>
</evidence>
<dbReference type="GO" id="GO:0004497">
    <property type="term" value="F:monooxygenase activity"/>
    <property type="evidence" value="ECO:0007669"/>
    <property type="project" value="UniProtKB-KW"/>
</dbReference>
<dbReference type="EMBL" id="KB469308">
    <property type="protein sequence ID" value="EPQ52289.1"/>
    <property type="molecule type" value="Genomic_DNA"/>
</dbReference>
<proteinExistence type="inferred from homology"/>
<name>S7RI51_GLOTA</name>
<dbReference type="KEGG" id="gtr:GLOTRDRAFT_65134"/>
<sequence length="570" mass="64104">MPESHPSGNGSATSAFTILDEPIDYARPLRVIIVGTGFGGLAAAYHVKKHTENVEFVLYEKNEDVGGTWYENRYPGVACDVPAHVYQFTFEENTQWSKFYADGPEILQYLRDVASKIGVKNQIKFKHEVTKAEWDESSGQWSVTIRDLESDSTLTDTAHVVISATGSLNNRRDPEIEGKEKFKGKIVHTASWDLEPAGESWKGRRVAVIGYGSSATQVVPALQPYVSTIDSYVRGKTWIFQPFIPVDQYPDGKTGNHVFSEEELRDFLTKDKYKEFRFNLEDACNTFYPLTLDGSAFQTEARAGLEQAMKARLASRPDIAENLIPDFPVSCRRLTPGLGYLEALTAPNSQFIPAEIKRMTEDGIETVDGTHRSYDVVIAATGFDTSFKPRFPILGQGGVNLQDLWSDYPQTYLGLCQDRFPNWFQVGGPNTGIAVGLLIPMLEKEAEYAAGCIRKIQYQRIKSMAVKKQAVQAFQTYVDAYFPRTIFTKNCPSWYKNGKPDGRVMGLWPGSTLHHLRALEQPRYEDYEYTYIGSDQSDDPGNLLRWLGNGITVAEVEAKPGTRAWYYPRV</sequence>
<dbReference type="SUPFAM" id="SSF51905">
    <property type="entry name" value="FAD/NAD(P)-binding domain"/>
    <property type="match status" value="3"/>
</dbReference>
<dbReference type="eggNOG" id="KOG1399">
    <property type="taxonomic scope" value="Eukaryota"/>
</dbReference>
<dbReference type="GeneID" id="19307635"/>
<keyword evidence="2" id="KW-0503">Monooxygenase</keyword>
<dbReference type="PANTHER" id="PTHR42877">
    <property type="entry name" value="L-ORNITHINE N(5)-MONOOXYGENASE-RELATED"/>
    <property type="match status" value="1"/>
</dbReference>
<accession>S7RI51</accession>
<dbReference type="Proteomes" id="UP000030669">
    <property type="component" value="Unassembled WGS sequence"/>
</dbReference>
<dbReference type="AlphaFoldDB" id="S7RI51"/>
<evidence type="ECO:0000256" key="1">
    <source>
        <dbReference type="ARBA" id="ARBA00010139"/>
    </source>
</evidence>